<feature type="domain" description="RING-type" evidence="6">
    <location>
        <begin position="14"/>
        <end position="57"/>
    </location>
</feature>
<dbReference type="InterPro" id="IPR058030">
    <property type="entry name" value="TRIM8/14/16/25/29/45/65_CC"/>
</dbReference>
<evidence type="ECO:0000313" key="8">
    <source>
        <dbReference type="EMBL" id="KAF3687453.1"/>
    </source>
</evidence>
<sequence>MAESSFPLPEETYCSLCMETVRDPVTIPCGDTYCLECIKIYWDQFEHMGVFSCPQCRATFTPRPALRRNLPDVNREPRRQPQEFPPFPYMHRESFCDFCVGHRKKAVKSCLMCLAYYCETHVKPHYESSTFKRHKLVDETGHLDRKICPQHEKGLELFCRSDQMCICVLCTVREHRSHNITSAEEERIEKQKVLVVTQSEVQYIIQERMKELQELKHNVDVLKSSAQRAQTESDKAFHEMLQAVERWKAEINQMIMANMQAAMSQAEGYVDRLEQEILELQRRDAELRQILETEDNIHFLQLVSYFAAEQNFPTLCVPPEAMVPKVLINPQFSFGEMSKTAAEMKEHVDDICKKELSKISKTVPSRVDFQEPKTRTDFLKCEPLQCLSLL</sequence>
<evidence type="ECO:0000313" key="9">
    <source>
        <dbReference type="Proteomes" id="UP000503349"/>
    </source>
</evidence>
<dbReference type="AlphaFoldDB" id="A0A6G1PB70"/>
<keyword evidence="2 4" id="KW-0863">Zinc-finger</keyword>
<organism evidence="8 9">
    <name type="scientific">Channa argus</name>
    <name type="common">Northern snakehead</name>
    <name type="synonym">Ophicephalus argus</name>
    <dbReference type="NCBI Taxonomy" id="215402"/>
    <lineage>
        <taxon>Eukaryota</taxon>
        <taxon>Metazoa</taxon>
        <taxon>Chordata</taxon>
        <taxon>Craniata</taxon>
        <taxon>Vertebrata</taxon>
        <taxon>Euteleostomi</taxon>
        <taxon>Actinopterygii</taxon>
        <taxon>Neopterygii</taxon>
        <taxon>Teleostei</taxon>
        <taxon>Neoteleostei</taxon>
        <taxon>Acanthomorphata</taxon>
        <taxon>Anabantaria</taxon>
        <taxon>Anabantiformes</taxon>
        <taxon>Channoidei</taxon>
        <taxon>Channidae</taxon>
        <taxon>Channa</taxon>
    </lineage>
</organism>
<feature type="coiled-coil region" evidence="5">
    <location>
        <begin position="205"/>
        <end position="232"/>
    </location>
</feature>
<dbReference type="CDD" id="cd19802">
    <property type="entry name" value="Bbox1_TRIM8-like"/>
    <property type="match status" value="1"/>
</dbReference>
<dbReference type="Gene3D" id="4.10.830.40">
    <property type="match status" value="1"/>
</dbReference>
<dbReference type="InterPro" id="IPR001841">
    <property type="entry name" value="Znf_RING"/>
</dbReference>
<evidence type="ECO:0000256" key="5">
    <source>
        <dbReference type="SAM" id="Coils"/>
    </source>
</evidence>
<keyword evidence="5" id="KW-0175">Coiled coil</keyword>
<accession>A0A6G1PB70</accession>
<evidence type="ECO:0000256" key="2">
    <source>
        <dbReference type="ARBA" id="ARBA00022771"/>
    </source>
</evidence>
<evidence type="ECO:0000256" key="4">
    <source>
        <dbReference type="PROSITE-ProRule" id="PRU00024"/>
    </source>
</evidence>
<evidence type="ECO:0000256" key="1">
    <source>
        <dbReference type="ARBA" id="ARBA00022723"/>
    </source>
</evidence>
<dbReference type="PROSITE" id="PS50119">
    <property type="entry name" value="ZF_BBOX"/>
    <property type="match status" value="1"/>
</dbReference>
<dbReference type="SMART" id="SM00184">
    <property type="entry name" value="RING"/>
    <property type="match status" value="1"/>
</dbReference>
<dbReference type="GO" id="GO:0008270">
    <property type="term" value="F:zinc ion binding"/>
    <property type="evidence" value="ECO:0007669"/>
    <property type="project" value="UniProtKB-KW"/>
</dbReference>
<keyword evidence="9" id="KW-1185">Reference proteome</keyword>
<dbReference type="InterPro" id="IPR013083">
    <property type="entry name" value="Znf_RING/FYVE/PHD"/>
</dbReference>
<dbReference type="PANTHER" id="PTHR25465">
    <property type="entry name" value="B-BOX DOMAIN CONTAINING"/>
    <property type="match status" value="1"/>
</dbReference>
<dbReference type="SMART" id="SM00336">
    <property type="entry name" value="BBOX"/>
    <property type="match status" value="1"/>
</dbReference>
<dbReference type="PROSITE" id="PS50089">
    <property type="entry name" value="ZF_RING_2"/>
    <property type="match status" value="1"/>
</dbReference>
<dbReference type="CDD" id="cd19769">
    <property type="entry name" value="Bbox2_TRIM16-like"/>
    <property type="match status" value="1"/>
</dbReference>
<reference evidence="8 9" key="1">
    <citation type="submission" date="2019-02" db="EMBL/GenBank/DDBJ databases">
        <title>Opniocepnalus argus genome.</title>
        <authorList>
            <person name="Zhou C."/>
            <person name="Xiao S."/>
        </authorList>
    </citation>
    <scope>NUCLEOTIDE SEQUENCE [LARGE SCALE GENOMIC DNA]</scope>
    <source>
        <strain evidence="8">OARG1902GOOAL</strain>
        <tissue evidence="8">Muscle</tissue>
    </source>
</reference>
<dbReference type="InterPro" id="IPR051051">
    <property type="entry name" value="E3_ubiq-ligase_TRIM/RNF"/>
</dbReference>
<dbReference type="EMBL" id="CM015714">
    <property type="protein sequence ID" value="KAF3687453.1"/>
    <property type="molecule type" value="Genomic_DNA"/>
</dbReference>
<keyword evidence="3" id="KW-0862">Zinc</keyword>
<gene>
    <name evidence="8" type="ORF">EXN66_Car003125</name>
</gene>
<dbReference type="Gene3D" id="3.30.160.60">
    <property type="entry name" value="Classic Zinc Finger"/>
    <property type="match status" value="1"/>
</dbReference>
<dbReference type="PANTHER" id="PTHR25465:SF26">
    <property type="entry name" value="FINTRIM FAMILY, MEMBER 84-RELATED"/>
    <property type="match status" value="1"/>
</dbReference>
<dbReference type="Pfam" id="PF15227">
    <property type="entry name" value="zf-C3HC4_4"/>
    <property type="match status" value="1"/>
</dbReference>
<evidence type="ECO:0000256" key="3">
    <source>
        <dbReference type="ARBA" id="ARBA00022833"/>
    </source>
</evidence>
<dbReference type="Pfam" id="PF00643">
    <property type="entry name" value="zf-B_box"/>
    <property type="match status" value="1"/>
</dbReference>
<feature type="domain" description="B box-type" evidence="7">
    <location>
        <begin position="143"/>
        <end position="183"/>
    </location>
</feature>
<evidence type="ECO:0000259" key="6">
    <source>
        <dbReference type="PROSITE" id="PS50089"/>
    </source>
</evidence>
<dbReference type="Gene3D" id="3.30.40.10">
    <property type="entry name" value="Zinc/RING finger domain, C3HC4 (zinc finger)"/>
    <property type="match status" value="1"/>
</dbReference>
<dbReference type="Pfam" id="PF25600">
    <property type="entry name" value="TRIM_CC"/>
    <property type="match status" value="1"/>
</dbReference>
<keyword evidence="1" id="KW-0479">Metal-binding</keyword>
<proteinExistence type="predicted"/>
<reference evidence="9" key="2">
    <citation type="submission" date="2019-02" db="EMBL/GenBank/DDBJ databases">
        <title>Opniocepnalus argus Var Kimnra genome.</title>
        <authorList>
            <person name="Zhou C."/>
            <person name="Xiao S."/>
        </authorList>
    </citation>
    <scope>NUCLEOTIDE SEQUENCE [LARGE SCALE GENOMIC DNA]</scope>
</reference>
<dbReference type="Proteomes" id="UP000503349">
    <property type="component" value="Chromosome 3"/>
</dbReference>
<name>A0A6G1PB70_CHAAH</name>
<protein>
    <submittedName>
        <fullName evidence="8">Tripartite motif-containing protein 47</fullName>
    </submittedName>
</protein>
<feature type="coiled-coil region" evidence="5">
    <location>
        <begin position="256"/>
        <end position="290"/>
    </location>
</feature>
<evidence type="ECO:0000259" key="7">
    <source>
        <dbReference type="PROSITE" id="PS50119"/>
    </source>
</evidence>
<dbReference type="InterPro" id="IPR000315">
    <property type="entry name" value="Znf_B-box"/>
</dbReference>
<dbReference type="SUPFAM" id="SSF57850">
    <property type="entry name" value="RING/U-box"/>
    <property type="match status" value="1"/>
</dbReference>
<dbReference type="SUPFAM" id="SSF57845">
    <property type="entry name" value="B-box zinc-binding domain"/>
    <property type="match status" value="1"/>
</dbReference>